<gene>
    <name evidence="9" type="ORF">A2115_02885</name>
</gene>
<evidence type="ECO:0000256" key="4">
    <source>
        <dbReference type="ARBA" id="ARBA00022723"/>
    </source>
</evidence>
<dbReference type="GO" id="GO:0046872">
    <property type="term" value="F:metal ion binding"/>
    <property type="evidence" value="ECO:0007669"/>
    <property type="project" value="UniProtKB-KW"/>
</dbReference>
<dbReference type="Proteomes" id="UP000176198">
    <property type="component" value="Unassembled WGS sequence"/>
</dbReference>
<keyword evidence="6" id="KW-0560">Oxidoreductase</keyword>
<dbReference type="GO" id="GO:0033743">
    <property type="term" value="F:peptide-methionine (R)-S-oxide reductase activity"/>
    <property type="evidence" value="ECO:0007669"/>
    <property type="project" value="UniProtKB-EC"/>
</dbReference>
<dbReference type="AlphaFoldDB" id="A0A1F7WK24"/>
<comment type="similarity">
    <text evidence="2">Belongs to the MsrB Met sulfoxide reductase family.</text>
</comment>
<evidence type="ECO:0000256" key="3">
    <source>
        <dbReference type="ARBA" id="ARBA00012499"/>
    </source>
</evidence>
<dbReference type="FunFam" id="2.170.150.20:FF:000001">
    <property type="entry name" value="Peptide methionine sulfoxide reductase MsrB"/>
    <property type="match status" value="1"/>
</dbReference>
<dbReference type="InterPro" id="IPR028427">
    <property type="entry name" value="Met_Sox_Rdtase_MsrB"/>
</dbReference>
<dbReference type="GO" id="GO:0030091">
    <property type="term" value="P:protein repair"/>
    <property type="evidence" value="ECO:0007669"/>
    <property type="project" value="InterPro"/>
</dbReference>
<evidence type="ECO:0000313" key="9">
    <source>
        <dbReference type="EMBL" id="OGM02385.1"/>
    </source>
</evidence>
<reference evidence="9 10" key="1">
    <citation type="journal article" date="2016" name="Nat. Commun.">
        <title>Thousands of microbial genomes shed light on interconnected biogeochemical processes in an aquifer system.</title>
        <authorList>
            <person name="Anantharaman K."/>
            <person name="Brown C.T."/>
            <person name="Hug L.A."/>
            <person name="Sharon I."/>
            <person name="Castelle C.J."/>
            <person name="Probst A.J."/>
            <person name="Thomas B.C."/>
            <person name="Singh A."/>
            <person name="Wilkins M.J."/>
            <person name="Karaoz U."/>
            <person name="Brodie E.L."/>
            <person name="Williams K.H."/>
            <person name="Hubbard S.S."/>
            <person name="Banfield J.F."/>
        </authorList>
    </citation>
    <scope>NUCLEOTIDE SEQUENCE [LARGE SCALE GENOMIC DNA]</scope>
</reference>
<evidence type="ECO:0000259" key="8">
    <source>
        <dbReference type="PROSITE" id="PS51790"/>
    </source>
</evidence>
<dbReference type="GO" id="GO:0005737">
    <property type="term" value="C:cytoplasm"/>
    <property type="evidence" value="ECO:0007669"/>
    <property type="project" value="TreeGrafter"/>
</dbReference>
<keyword evidence="5" id="KW-0862">Zinc</keyword>
<accession>A0A1F7WK24</accession>
<dbReference type="PANTHER" id="PTHR10173:SF52">
    <property type="entry name" value="METHIONINE-R-SULFOXIDE REDUCTASE B1"/>
    <property type="match status" value="1"/>
</dbReference>
<evidence type="ECO:0000313" key="10">
    <source>
        <dbReference type="Proteomes" id="UP000176198"/>
    </source>
</evidence>
<dbReference type="EMBL" id="MGFJ01000022">
    <property type="protein sequence ID" value="OGM02385.1"/>
    <property type="molecule type" value="Genomic_DNA"/>
</dbReference>
<evidence type="ECO:0000256" key="6">
    <source>
        <dbReference type="ARBA" id="ARBA00023002"/>
    </source>
</evidence>
<evidence type="ECO:0000256" key="7">
    <source>
        <dbReference type="ARBA" id="ARBA00048488"/>
    </source>
</evidence>
<sequence length="131" mass="14759">MAPHASDEDWKKKLSPQQYAVCRLGETESPYSGKYYKHKEKGMYVCTACGQPLFSSDTKFESGTGWPSFWDVVDKGNVELKEDRSLETVRMEVVCKSCGSHLGHVFQDGPKPTGLRYCINSVALDFKPKNK</sequence>
<dbReference type="InterPro" id="IPR011057">
    <property type="entry name" value="Mss4-like_sf"/>
</dbReference>
<evidence type="ECO:0000256" key="2">
    <source>
        <dbReference type="ARBA" id="ARBA00007174"/>
    </source>
</evidence>
<dbReference type="Pfam" id="PF01641">
    <property type="entry name" value="SelR"/>
    <property type="match status" value="1"/>
</dbReference>
<dbReference type="NCBIfam" id="TIGR00357">
    <property type="entry name" value="peptide-methionine (R)-S-oxide reductase MsrB"/>
    <property type="match status" value="1"/>
</dbReference>
<dbReference type="InterPro" id="IPR002579">
    <property type="entry name" value="Met_Sox_Rdtase_MsrB_dom"/>
</dbReference>
<protein>
    <recommendedName>
        <fullName evidence="3">peptide-methionine (R)-S-oxide reductase</fullName>
        <ecNumber evidence="3">1.8.4.12</ecNumber>
    </recommendedName>
</protein>
<dbReference type="STRING" id="1802471.A2115_02885"/>
<evidence type="ECO:0000256" key="1">
    <source>
        <dbReference type="ARBA" id="ARBA00001947"/>
    </source>
</evidence>
<proteinExistence type="inferred from homology"/>
<dbReference type="GO" id="GO:0006979">
    <property type="term" value="P:response to oxidative stress"/>
    <property type="evidence" value="ECO:0007669"/>
    <property type="project" value="InterPro"/>
</dbReference>
<dbReference type="PANTHER" id="PTHR10173">
    <property type="entry name" value="METHIONINE SULFOXIDE REDUCTASE"/>
    <property type="match status" value="1"/>
</dbReference>
<dbReference type="Gene3D" id="2.170.150.20">
    <property type="entry name" value="Peptide methionine sulfoxide reductase"/>
    <property type="match status" value="1"/>
</dbReference>
<dbReference type="EC" id="1.8.4.12" evidence="3"/>
<dbReference type="SUPFAM" id="SSF51316">
    <property type="entry name" value="Mss4-like"/>
    <property type="match status" value="1"/>
</dbReference>
<evidence type="ECO:0000256" key="5">
    <source>
        <dbReference type="ARBA" id="ARBA00022833"/>
    </source>
</evidence>
<name>A0A1F7WK24_9BACT</name>
<comment type="catalytic activity">
    <reaction evidence="7">
        <text>L-methionyl-[protein] + [thioredoxin]-disulfide + H2O = L-methionyl-(R)-S-oxide-[protein] + [thioredoxin]-dithiol</text>
        <dbReference type="Rhea" id="RHEA:24164"/>
        <dbReference type="Rhea" id="RHEA-COMP:10698"/>
        <dbReference type="Rhea" id="RHEA-COMP:10700"/>
        <dbReference type="Rhea" id="RHEA-COMP:12313"/>
        <dbReference type="Rhea" id="RHEA-COMP:12314"/>
        <dbReference type="ChEBI" id="CHEBI:15377"/>
        <dbReference type="ChEBI" id="CHEBI:16044"/>
        <dbReference type="ChEBI" id="CHEBI:29950"/>
        <dbReference type="ChEBI" id="CHEBI:45764"/>
        <dbReference type="ChEBI" id="CHEBI:50058"/>
        <dbReference type="EC" id="1.8.4.12"/>
    </reaction>
</comment>
<organism evidence="9 10">
    <name type="scientific">Candidatus Woesebacteria bacterium GWA1_41_8</name>
    <dbReference type="NCBI Taxonomy" id="1802471"/>
    <lineage>
        <taxon>Bacteria</taxon>
        <taxon>Candidatus Woeseibacteriota</taxon>
    </lineage>
</organism>
<dbReference type="PROSITE" id="PS51790">
    <property type="entry name" value="MSRB"/>
    <property type="match status" value="1"/>
</dbReference>
<feature type="domain" description="MsrB" evidence="8">
    <location>
        <begin position="7"/>
        <end position="129"/>
    </location>
</feature>
<comment type="cofactor">
    <cofactor evidence="1">
        <name>Zn(2+)</name>
        <dbReference type="ChEBI" id="CHEBI:29105"/>
    </cofactor>
</comment>
<comment type="caution">
    <text evidence="9">The sequence shown here is derived from an EMBL/GenBank/DDBJ whole genome shotgun (WGS) entry which is preliminary data.</text>
</comment>
<keyword evidence="4" id="KW-0479">Metal-binding</keyword>